<keyword evidence="2" id="KW-1185">Reference proteome</keyword>
<dbReference type="AlphaFoldDB" id="A0AAV4PS83"/>
<protein>
    <submittedName>
        <fullName evidence="1">Uncharacterized protein</fullName>
    </submittedName>
</protein>
<sequence>MPLLGVFNRNYDDDHTEDYINAGEEVYEGSWVNDSLRNYVVTYLLMEGEFAEKRTRGDCTMCNVFTDVLMNAACVGEIDLRSPKGVFAPS</sequence>
<evidence type="ECO:0000313" key="2">
    <source>
        <dbReference type="Proteomes" id="UP001054945"/>
    </source>
</evidence>
<name>A0AAV4PS83_CAEEX</name>
<dbReference type="Proteomes" id="UP001054945">
    <property type="component" value="Unassembled WGS sequence"/>
</dbReference>
<proteinExistence type="predicted"/>
<gene>
    <name evidence="1" type="ORF">CEXT_771071</name>
</gene>
<comment type="caution">
    <text evidence="1">The sequence shown here is derived from an EMBL/GenBank/DDBJ whole genome shotgun (WGS) entry which is preliminary data.</text>
</comment>
<dbReference type="EMBL" id="BPLR01004964">
    <property type="protein sequence ID" value="GIX98795.1"/>
    <property type="molecule type" value="Genomic_DNA"/>
</dbReference>
<evidence type="ECO:0000313" key="1">
    <source>
        <dbReference type="EMBL" id="GIX98795.1"/>
    </source>
</evidence>
<reference evidence="1 2" key="1">
    <citation type="submission" date="2021-06" db="EMBL/GenBank/DDBJ databases">
        <title>Caerostris extrusa draft genome.</title>
        <authorList>
            <person name="Kono N."/>
            <person name="Arakawa K."/>
        </authorList>
    </citation>
    <scope>NUCLEOTIDE SEQUENCE [LARGE SCALE GENOMIC DNA]</scope>
</reference>
<organism evidence="1 2">
    <name type="scientific">Caerostris extrusa</name>
    <name type="common">Bark spider</name>
    <name type="synonym">Caerostris bankana</name>
    <dbReference type="NCBI Taxonomy" id="172846"/>
    <lineage>
        <taxon>Eukaryota</taxon>
        <taxon>Metazoa</taxon>
        <taxon>Ecdysozoa</taxon>
        <taxon>Arthropoda</taxon>
        <taxon>Chelicerata</taxon>
        <taxon>Arachnida</taxon>
        <taxon>Araneae</taxon>
        <taxon>Araneomorphae</taxon>
        <taxon>Entelegynae</taxon>
        <taxon>Araneoidea</taxon>
        <taxon>Araneidae</taxon>
        <taxon>Caerostris</taxon>
    </lineage>
</organism>
<accession>A0AAV4PS83</accession>